<dbReference type="Pfam" id="PF04615">
    <property type="entry name" value="Utp14"/>
    <property type="match status" value="1"/>
</dbReference>
<dbReference type="GO" id="GO:0032040">
    <property type="term" value="C:small-subunit processome"/>
    <property type="evidence" value="ECO:0007669"/>
    <property type="project" value="InterPro"/>
</dbReference>
<organism evidence="4 5">
    <name type="scientific">Capsicum annuum</name>
    <name type="common">Capsicum pepper</name>
    <dbReference type="NCBI Taxonomy" id="4072"/>
    <lineage>
        <taxon>Eukaryota</taxon>
        <taxon>Viridiplantae</taxon>
        <taxon>Streptophyta</taxon>
        <taxon>Embryophyta</taxon>
        <taxon>Tracheophyta</taxon>
        <taxon>Spermatophyta</taxon>
        <taxon>Magnoliopsida</taxon>
        <taxon>eudicotyledons</taxon>
        <taxon>Gunneridae</taxon>
        <taxon>Pentapetalae</taxon>
        <taxon>asterids</taxon>
        <taxon>lamiids</taxon>
        <taxon>Solanales</taxon>
        <taxon>Solanaceae</taxon>
        <taxon>Solanoideae</taxon>
        <taxon>Capsiceae</taxon>
        <taxon>Capsicum</taxon>
    </lineage>
</organism>
<reference evidence="4 5" key="1">
    <citation type="journal article" date="2014" name="Nat. Genet.">
        <title>Genome sequence of the hot pepper provides insights into the evolution of pungency in Capsicum species.</title>
        <authorList>
            <person name="Kim S."/>
            <person name="Park M."/>
            <person name="Yeom S.I."/>
            <person name="Kim Y.M."/>
            <person name="Lee J.M."/>
            <person name="Lee H.A."/>
            <person name="Seo E."/>
            <person name="Choi J."/>
            <person name="Cheong K."/>
            <person name="Kim K.T."/>
            <person name="Jung K."/>
            <person name="Lee G.W."/>
            <person name="Oh S.K."/>
            <person name="Bae C."/>
            <person name="Kim S.B."/>
            <person name="Lee H.Y."/>
            <person name="Kim S.Y."/>
            <person name="Kim M.S."/>
            <person name="Kang B.C."/>
            <person name="Jo Y.D."/>
            <person name="Yang H.B."/>
            <person name="Jeong H.J."/>
            <person name="Kang W.H."/>
            <person name="Kwon J.K."/>
            <person name="Shin C."/>
            <person name="Lim J.Y."/>
            <person name="Park J.H."/>
            <person name="Huh J.H."/>
            <person name="Kim J.S."/>
            <person name="Kim B.D."/>
            <person name="Cohen O."/>
            <person name="Paran I."/>
            <person name="Suh M.C."/>
            <person name="Lee S.B."/>
            <person name="Kim Y.K."/>
            <person name="Shin Y."/>
            <person name="Noh S.J."/>
            <person name="Park J."/>
            <person name="Seo Y.S."/>
            <person name="Kwon S.Y."/>
            <person name="Kim H.A."/>
            <person name="Park J.M."/>
            <person name="Kim H.J."/>
            <person name="Choi S.B."/>
            <person name="Bosland P.W."/>
            <person name="Reeves G."/>
            <person name="Jo S.H."/>
            <person name="Lee B.W."/>
            <person name="Cho H.T."/>
            <person name="Choi H.S."/>
            <person name="Lee M.S."/>
            <person name="Yu Y."/>
            <person name="Do Choi Y."/>
            <person name="Park B.S."/>
            <person name="van Deynze A."/>
            <person name="Ashrafi H."/>
            <person name="Hill T."/>
            <person name="Kim W.T."/>
            <person name="Pai H.S."/>
            <person name="Ahn H.K."/>
            <person name="Yeam I."/>
            <person name="Giovannoni J.J."/>
            <person name="Rose J.K."/>
            <person name="Sorensen I."/>
            <person name="Lee S.J."/>
            <person name="Kim R.W."/>
            <person name="Choi I.Y."/>
            <person name="Choi B.S."/>
            <person name="Lim J.S."/>
            <person name="Lee Y.H."/>
            <person name="Choi D."/>
        </authorList>
    </citation>
    <scope>NUCLEOTIDE SEQUENCE [LARGE SCALE GENOMIC DNA]</scope>
    <source>
        <strain evidence="5">cv. CM334</strain>
    </source>
</reference>
<protein>
    <submittedName>
        <fullName evidence="4">Uncharacterized protein</fullName>
    </submittedName>
</protein>
<dbReference type="PANTHER" id="PTHR14150:SF12">
    <property type="entry name" value="U3 SMALL NUCLEOLAR RNA-ASSOCIATED PROTEIN 14 HOMOLOG A"/>
    <property type="match status" value="1"/>
</dbReference>
<dbReference type="Proteomes" id="UP000222542">
    <property type="component" value="Unassembled WGS sequence"/>
</dbReference>
<name>A0A2G2YLQ6_CAPAN</name>
<dbReference type="Gramene" id="PHT70682">
    <property type="protein sequence ID" value="PHT70682"/>
    <property type="gene ID" value="T459_25786"/>
</dbReference>
<dbReference type="InterPro" id="IPR006709">
    <property type="entry name" value="SSU_processome_Utp14"/>
</dbReference>
<dbReference type="GO" id="GO:0006364">
    <property type="term" value="P:rRNA processing"/>
    <property type="evidence" value="ECO:0007669"/>
    <property type="project" value="InterPro"/>
</dbReference>
<dbReference type="PANTHER" id="PTHR14150">
    <property type="entry name" value="U3 SMALL NUCLEOLAR RNA-ASSOCIATED PROTEIN 14"/>
    <property type="match status" value="1"/>
</dbReference>
<accession>A0A2G2YLQ6</accession>
<proteinExistence type="predicted"/>
<dbReference type="AlphaFoldDB" id="A0A2G2YLQ6"/>
<keyword evidence="3" id="KW-0539">Nucleus</keyword>
<dbReference type="STRING" id="4072.A0A2G2YLQ6"/>
<keyword evidence="5" id="KW-1185">Reference proteome</keyword>
<evidence type="ECO:0000256" key="3">
    <source>
        <dbReference type="ARBA" id="ARBA00023242"/>
    </source>
</evidence>
<evidence type="ECO:0000256" key="1">
    <source>
        <dbReference type="ARBA" id="ARBA00004604"/>
    </source>
</evidence>
<reference evidence="4 5" key="2">
    <citation type="journal article" date="2017" name="Genome Biol.">
        <title>New reference genome sequences of hot pepper reveal the massive evolution of plant disease-resistance genes by retroduplication.</title>
        <authorList>
            <person name="Kim S."/>
            <person name="Park J."/>
            <person name="Yeom S.I."/>
            <person name="Kim Y.M."/>
            <person name="Seo E."/>
            <person name="Kim K.T."/>
            <person name="Kim M.S."/>
            <person name="Lee J.M."/>
            <person name="Cheong K."/>
            <person name="Shin H.S."/>
            <person name="Kim S.B."/>
            <person name="Han K."/>
            <person name="Lee J."/>
            <person name="Park M."/>
            <person name="Lee H.A."/>
            <person name="Lee H.Y."/>
            <person name="Lee Y."/>
            <person name="Oh S."/>
            <person name="Lee J.H."/>
            <person name="Choi E."/>
            <person name="Choi E."/>
            <person name="Lee S.E."/>
            <person name="Jeon J."/>
            <person name="Kim H."/>
            <person name="Choi G."/>
            <person name="Song H."/>
            <person name="Lee J."/>
            <person name="Lee S.C."/>
            <person name="Kwon J.K."/>
            <person name="Lee H.Y."/>
            <person name="Koo N."/>
            <person name="Hong Y."/>
            <person name="Kim R.W."/>
            <person name="Kang W.H."/>
            <person name="Huh J.H."/>
            <person name="Kang B.C."/>
            <person name="Yang T.J."/>
            <person name="Lee Y.H."/>
            <person name="Bennetzen J.L."/>
            <person name="Choi D."/>
        </authorList>
    </citation>
    <scope>NUCLEOTIDE SEQUENCE [LARGE SCALE GENOMIC DNA]</scope>
    <source>
        <strain evidence="5">cv. CM334</strain>
    </source>
</reference>
<gene>
    <name evidence="4" type="ORF">T459_25786</name>
</gene>
<dbReference type="EMBL" id="AYRZ02000010">
    <property type="protein sequence ID" value="PHT70682.1"/>
    <property type="molecule type" value="Genomic_DNA"/>
</dbReference>
<evidence type="ECO:0000256" key="2">
    <source>
        <dbReference type="ARBA" id="ARBA00022553"/>
    </source>
</evidence>
<sequence length="150" mass="17688">MMRKTDQKICMKNDVIIFEAYLEYEYNLNRDILDGDSRISIQDLLNPLHGKPDHGKLKKSMSWMEKKSMPIHAALPKPDQERILERGAAYDFVQADVTKWDLHVKRNKEAPIIYFDEDKDVKFSTVGAIAAEFEPRSDFEKKKFFFFQRP</sequence>
<evidence type="ECO:0000313" key="5">
    <source>
        <dbReference type="Proteomes" id="UP000222542"/>
    </source>
</evidence>
<comment type="subcellular location">
    <subcellularLocation>
        <location evidence="1">Nucleus</location>
        <location evidence="1">Nucleolus</location>
    </subcellularLocation>
</comment>
<comment type="caution">
    <text evidence="4">The sequence shown here is derived from an EMBL/GenBank/DDBJ whole genome shotgun (WGS) entry which is preliminary data.</text>
</comment>
<evidence type="ECO:0000313" key="4">
    <source>
        <dbReference type="EMBL" id="PHT70682.1"/>
    </source>
</evidence>
<keyword evidence="2" id="KW-0597">Phosphoprotein</keyword>